<dbReference type="PANTHER" id="PTHR34676">
    <property type="entry name" value="DUF4219 DOMAIN-CONTAINING PROTEIN-RELATED"/>
    <property type="match status" value="1"/>
</dbReference>
<evidence type="ECO:0000313" key="3">
    <source>
        <dbReference type="Proteomes" id="UP001151760"/>
    </source>
</evidence>
<evidence type="ECO:0000313" key="2">
    <source>
        <dbReference type="EMBL" id="GJT45198.1"/>
    </source>
</evidence>
<reference evidence="2" key="2">
    <citation type="submission" date="2022-01" db="EMBL/GenBank/DDBJ databases">
        <authorList>
            <person name="Yamashiro T."/>
            <person name="Shiraishi A."/>
            <person name="Satake H."/>
            <person name="Nakayama K."/>
        </authorList>
    </citation>
    <scope>NUCLEOTIDE SEQUENCE</scope>
</reference>
<evidence type="ECO:0000259" key="1">
    <source>
        <dbReference type="Pfam" id="PF22936"/>
    </source>
</evidence>
<dbReference type="Proteomes" id="UP001151760">
    <property type="component" value="Unassembled WGS sequence"/>
</dbReference>
<accession>A0ABQ5E309</accession>
<name>A0ABQ5E309_9ASTR</name>
<dbReference type="PANTHER" id="PTHR34676:SF28">
    <property type="entry name" value="ZINC FINGER, CCHC-TYPE, RIBONUCLEASE H-LIKE DOMAIN, GAG-PRE-INTEGRASE DOMAIN PROTEIN-RELATED"/>
    <property type="match status" value="1"/>
</dbReference>
<gene>
    <name evidence="2" type="ORF">Tco_0953913</name>
</gene>
<sequence>MQRAPLLEAEGFCFSKTCFETYIKSKDIDLWQVIQNGNFYFEIEDSETKMMKETLCELLKKDQKKQLSKNNEAKMILYNALSRNSQVKDCKIDLFTQQYEKFSISDEETIDSGFTRFNAIVTSLKSLDQDNSSKNHVRKFLPALPLKWRAKVTAIEEAKDLAALPLDELIGNLKVYQKILENYGVASKTTKEKVKSLALKANVTREQTSDDSSEEAAKIDLGTKEGKALDKGEVVTIAGKKVTSLLSVQSPRITRILSEELGVIVKTVCLKCDLLPDDWIVDSGCTKHMTGNRRLFTSYKAYDGGHVVFGSNLKGKVIGGVIIDQLAKDGEKKVFWSTNDEIQESLLNLKNTMYHSRQIIRISRLRRIQDHCMTLKNTPHIMRLVGQRVWSGGGCGRELFLGEDATKAIPNMGFNLVNVEGELTLSSLDVLQGFSFFLQMGFTLILATLDGLDVGLLGDVIGEDDCDDDG</sequence>
<protein>
    <recommendedName>
        <fullName evidence="1">Retrovirus-related Pol polyprotein from transposon TNT 1-94-like beta-barrel domain-containing protein</fullName>
    </recommendedName>
</protein>
<feature type="domain" description="Retrovirus-related Pol polyprotein from transposon TNT 1-94-like beta-barrel" evidence="1">
    <location>
        <begin position="279"/>
        <end position="332"/>
    </location>
</feature>
<organism evidence="2 3">
    <name type="scientific">Tanacetum coccineum</name>
    <dbReference type="NCBI Taxonomy" id="301880"/>
    <lineage>
        <taxon>Eukaryota</taxon>
        <taxon>Viridiplantae</taxon>
        <taxon>Streptophyta</taxon>
        <taxon>Embryophyta</taxon>
        <taxon>Tracheophyta</taxon>
        <taxon>Spermatophyta</taxon>
        <taxon>Magnoliopsida</taxon>
        <taxon>eudicotyledons</taxon>
        <taxon>Gunneridae</taxon>
        <taxon>Pentapetalae</taxon>
        <taxon>asterids</taxon>
        <taxon>campanulids</taxon>
        <taxon>Asterales</taxon>
        <taxon>Asteraceae</taxon>
        <taxon>Asteroideae</taxon>
        <taxon>Anthemideae</taxon>
        <taxon>Anthemidinae</taxon>
        <taxon>Tanacetum</taxon>
    </lineage>
</organism>
<comment type="caution">
    <text evidence="2">The sequence shown here is derived from an EMBL/GenBank/DDBJ whole genome shotgun (WGS) entry which is preliminary data.</text>
</comment>
<dbReference type="InterPro" id="IPR054722">
    <property type="entry name" value="PolX-like_BBD"/>
</dbReference>
<dbReference type="Pfam" id="PF22936">
    <property type="entry name" value="Pol_BBD"/>
    <property type="match status" value="1"/>
</dbReference>
<proteinExistence type="predicted"/>
<reference evidence="2" key="1">
    <citation type="journal article" date="2022" name="Int. J. Mol. Sci.">
        <title>Draft Genome of Tanacetum Coccineum: Genomic Comparison of Closely Related Tanacetum-Family Plants.</title>
        <authorList>
            <person name="Yamashiro T."/>
            <person name="Shiraishi A."/>
            <person name="Nakayama K."/>
            <person name="Satake H."/>
        </authorList>
    </citation>
    <scope>NUCLEOTIDE SEQUENCE</scope>
</reference>
<dbReference type="Pfam" id="PF14223">
    <property type="entry name" value="Retrotran_gag_2"/>
    <property type="match status" value="1"/>
</dbReference>
<keyword evidence="3" id="KW-1185">Reference proteome</keyword>
<dbReference type="EMBL" id="BQNB010015880">
    <property type="protein sequence ID" value="GJT45198.1"/>
    <property type="molecule type" value="Genomic_DNA"/>
</dbReference>